<gene>
    <name evidence="7" type="ORF">PQJ61_04665</name>
</gene>
<evidence type="ECO:0000256" key="5">
    <source>
        <dbReference type="SAM" id="Phobius"/>
    </source>
</evidence>
<dbReference type="GO" id="GO:0016020">
    <property type="term" value="C:membrane"/>
    <property type="evidence" value="ECO:0007669"/>
    <property type="project" value="UniProtKB-SubCell"/>
</dbReference>
<sequence length="259" mass="28746">MNWELERKTIRKHEFSGISNLVSIEMQNWFNTKKIWFHVSLWIILLFGLVVIASMNSYTAPGAIGLYLNFVGVFGSIGIILSVQGVIIGERKTGIAAWLNSKPISRSSYIISKFFGNLLGFFISMSLIPVLLNVLYISLRDGQIFSVVRIPIFIGCLLIYLSFYLSLTILCGTLFSNRGLASGIPLSIFFAQSLLSGVFPKLALFFPNSMLSGDEGAGSILGDYFFYGTMTSYESILVSVFLTICFLAIAVLRFKADEI</sequence>
<keyword evidence="4 5" id="KW-0472">Membrane</keyword>
<feature type="transmembrane region" description="Helical" evidence="5">
    <location>
        <begin position="67"/>
        <end position="89"/>
    </location>
</feature>
<feature type="transmembrane region" description="Helical" evidence="5">
    <location>
        <begin position="35"/>
        <end position="55"/>
    </location>
</feature>
<feature type="transmembrane region" description="Helical" evidence="5">
    <location>
        <begin position="152"/>
        <end position="175"/>
    </location>
</feature>
<evidence type="ECO:0000313" key="7">
    <source>
        <dbReference type="EMBL" id="MDC7226040.1"/>
    </source>
</evidence>
<dbReference type="Pfam" id="PF12698">
    <property type="entry name" value="ABC2_membrane_3"/>
    <property type="match status" value="1"/>
</dbReference>
<evidence type="ECO:0000256" key="1">
    <source>
        <dbReference type="ARBA" id="ARBA00004141"/>
    </source>
</evidence>
<evidence type="ECO:0000259" key="6">
    <source>
        <dbReference type="Pfam" id="PF12698"/>
    </source>
</evidence>
<name>A0AAJ1MLU1_9SPIO</name>
<dbReference type="GO" id="GO:0140359">
    <property type="term" value="F:ABC-type transporter activity"/>
    <property type="evidence" value="ECO:0007669"/>
    <property type="project" value="InterPro"/>
</dbReference>
<dbReference type="Proteomes" id="UP001221217">
    <property type="component" value="Unassembled WGS sequence"/>
</dbReference>
<keyword evidence="2 5" id="KW-0812">Transmembrane</keyword>
<comment type="caution">
    <text evidence="7">The sequence shown here is derived from an EMBL/GenBank/DDBJ whole genome shotgun (WGS) entry which is preliminary data.</text>
</comment>
<evidence type="ECO:0000313" key="8">
    <source>
        <dbReference type="Proteomes" id="UP001221217"/>
    </source>
</evidence>
<organism evidence="7 8">
    <name type="scientific">Candidatus Thalassospirochaeta sargassi</name>
    <dbReference type="NCBI Taxonomy" id="3119039"/>
    <lineage>
        <taxon>Bacteria</taxon>
        <taxon>Pseudomonadati</taxon>
        <taxon>Spirochaetota</taxon>
        <taxon>Spirochaetia</taxon>
        <taxon>Spirochaetales</taxon>
        <taxon>Spirochaetaceae</taxon>
        <taxon>Candidatus Thalassospirochaeta</taxon>
    </lineage>
</organism>
<dbReference type="AlphaFoldDB" id="A0AAJ1MLU1"/>
<feature type="domain" description="ABC-2 type transporter transmembrane" evidence="6">
    <location>
        <begin position="60"/>
        <end position="204"/>
    </location>
</feature>
<evidence type="ECO:0000256" key="4">
    <source>
        <dbReference type="ARBA" id="ARBA00023136"/>
    </source>
</evidence>
<accession>A0AAJ1MLU1</accession>
<keyword evidence="3 5" id="KW-1133">Transmembrane helix</keyword>
<protein>
    <submittedName>
        <fullName evidence="7">ABC transporter permease</fullName>
    </submittedName>
</protein>
<comment type="subcellular location">
    <subcellularLocation>
        <location evidence="1">Membrane</location>
        <topology evidence="1">Multi-pass membrane protein</topology>
    </subcellularLocation>
</comment>
<feature type="transmembrane region" description="Helical" evidence="5">
    <location>
        <begin position="236"/>
        <end position="254"/>
    </location>
</feature>
<feature type="transmembrane region" description="Helical" evidence="5">
    <location>
        <begin position="110"/>
        <end position="132"/>
    </location>
</feature>
<reference evidence="7 8" key="1">
    <citation type="submission" date="2022-12" db="EMBL/GenBank/DDBJ databases">
        <title>Metagenome assembled genome from gulf of manar.</title>
        <authorList>
            <person name="Kohli P."/>
            <person name="Pk S."/>
            <person name="Venkata Ramana C."/>
            <person name="Sasikala C."/>
        </authorList>
    </citation>
    <scope>NUCLEOTIDE SEQUENCE [LARGE SCALE GENOMIC DNA]</scope>
    <source>
        <strain evidence="7">JB008</strain>
    </source>
</reference>
<dbReference type="EMBL" id="JAQQAL010000011">
    <property type="protein sequence ID" value="MDC7226040.1"/>
    <property type="molecule type" value="Genomic_DNA"/>
</dbReference>
<evidence type="ECO:0000256" key="2">
    <source>
        <dbReference type="ARBA" id="ARBA00022692"/>
    </source>
</evidence>
<proteinExistence type="predicted"/>
<dbReference type="InterPro" id="IPR013525">
    <property type="entry name" value="ABC2_TM"/>
</dbReference>
<evidence type="ECO:0000256" key="3">
    <source>
        <dbReference type="ARBA" id="ARBA00022989"/>
    </source>
</evidence>